<sequence length="248" mass="28538">MSDVSLSERDWSESKLLSRAGTRYITKISHVETYNPHDTVEAINTFLASHELEQEDDDGSYLKGYIITGLVVPLTSEDPTRDDERYRKFLVFNPSCGAVKHRMNTSYYAQDGCEVVDCIGWDIHTGNNTLYDDEHTGICTRATRAPTILPYKCNEGEFIPGDHVLTSEDITEFFRIEQDDYCRDIIGKTPTIRSIFFYRPNLTGVPRFKENRYRTDHPFSTEEDAQSTSPELARQAENARTERWRVGQ</sequence>
<dbReference type="KEGG" id="ker:91107394"/>
<proteinExistence type="predicted"/>
<evidence type="ECO:0000313" key="2">
    <source>
        <dbReference type="EMBL" id="WWD10457.1"/>
    </source>
</evidence>
<accession>A0AAX4KVQ5</accession>
<evidence type="ECO:0000256" key="1">
    <source>
        <dbReference type="SAM" id="MobiDB-lite"/>
    </source>
</evidence>
<feature type="region of interest" description="Disordered" evidence="1">
    <location>
        <begin position="219"/>
        <end position="248"/>
    </location>
</feature>
<name>A0AAX4KVQ5_9TREE</name>
<dbReference type="Proteomes" id="UP001358614">
    <property type="component" value="Chromosome 3"/>
</dbReference>
<organism evidence="2 3">
    <name type="scientific">Kwoniella europaea PYCC6329</name>
    <dbReference type="NCBI Taxonomy" id="1423913"/>
    <lineage>
        <taxon>Eukaryota</taxon>
        <taxon>Fungi</taxon>
        <taxon>Dikarya</taxon>
        <taxon>Basidiomycota</taxon>
        <taxon>Agaricomycotina</taxon>
        <taxon>Tremellomycetes</taxon>
        <taxon>Tremellales</taxon>
        <taxon>Cryptococcaceae</taxon>
        <taxon>Kwoniella</taxon>
    </lineage>
</organism>
<dbReference type="RefSeq" id="XP_066088424.1">
    <property type="nucleotide sequence ID" value="XM_066232327.1"/>
</dbReference>
<reference evidence="2 3" key="1">
    <citation type="submission" date="2024-01" db="EMBL/GenBank/DDBJ databases">
        <title>Comparative genomics of Cryptococcus and Kwoniella reveals pathogenesis evolution and contrasting modes of karyotype evolution via chromosome fusion or intercentromeric recombination.</title>
        <authorList>
            <person name="Coelho M.A."/>
            <person name="David-Palma M."/>
            <person name="Shea T."/>
            <person name="Bowers K."/>
            <person name="McGinley-Smith S."/>
            <person name="Mohammad A.W."/>
            <person name="Gnirke A."/>
            <person name="Yurkov A.M."/>
            <person name="Nowrousian M."/>
            <person name="Sun S."/>
            <person name="Cuomo C.A."/>
            <person name="Heitman J."/>
        </authorList>
    </citation>
    <scope>NUCLEOTIDE SEQUENCE [LARGE SCALE GENOMIC DNA]</scope>
    <source>
        <strain evidence="2 3">PYCC6329</strain>
    </source>
</reference>
<protein>
    <submittedName>
        <fullName evidence="2">Uncharacterized protein</fullName>
    </submittedName>
</protein>
<dbReference type="EMBL" id="CP144091">
    <property type="protein sequence ID" value="WWD10457.1"/>
    <property type="molecule type" value="Genomic_DNA"/>
</dbReference>
<dbReference type="GeneID" id="91107394"/>
<keyword evidence="3" id="KW-1185">Reference proteome</keyword>
<evidence type="ECO:0000313" key="3">
    <source>
        <dbReference type="Proteomes" id="UP001358614"/>
    </source>
</evidence>
<gene>
    <name evidence="2" type="ORF">V865_008593</name>
</gene>
<dbReference type="AlphaFoldDB" id="A0AAX4KVQ5"/>
<feature type="compositionally biased region" description="Basic and acidic residues" evidence="1">
    <location>
        <begin position="237"/>
        <end position="248"/>
    </location>
</feature>